<dbReference type="OrthoDB" id="4418812at2759"/>
<evidence type="ECO:0000256" key="11">
    <source>
        <dbReference type="ARBA" id="ARBA00066592"/>
    </source>
</evidence>
<keyword evidence="17" id="KW-1185">Reference proteome</keyword>
<feature type="domain" description="Tryptophan synthase beta chain-like PALP" evidence="15">
    <location>
        <begin position="21"/>
        <end position="316"/>
    </location>
</feature>
<evidence type="ECO:0000256" key="8">
    <source>
        <dbReference type="ARBA" id="ARBA00023239"/>
    </source>
</evidence>
<evidence type="ECO:0000313" key="16">
    <source>
        <dbReference type="EMBL" id="GLC55104.1"/>
    </source>
</evidence>
<keyword evidence="7" id="KW-0663">Pyridoxal phosphate</keyword>
<dbReference type="GO" id="GO:0000287">
    <property type="term" value="F:magnesium ion binding"/>
    <property type="evidence" value="ECO:0007669"/>
    <property type="project" value="TreeGrafter"/>
</dbReference>
<evidence type="ECO:0000256" key="10">
    <source>
        <dbReference type="ARBA" id="ARBA00066349"/>
    </source>
</evidence>
<evidence type="ECO:0000256" key="9">
    <source>
        <dbReference type="ARBA" id="ARBA00053278"/>
    </source>
</evidence>
<dbReference type="FunFam" id="3.40.50.1100:FF:000005">
    <property type="entry name" value="Threonine dehydratase catabolic"/>
    <property type="match status" value="1"/>
</dbReference>
<dbReference type="GO" id="GO:0003941">
    <property type="term" value="F:L-serine ammonia-lyase activity"/>
    <property type="evidence" value="ECO:0007669"/>
    <property type="project" value="TreeGrafter"/>
</dbReference>
<dbReference type="GO" id="GO:0018114">
    <property type="term" value="F:threonine racemase activity"/>
    <property type="evidence" value="ECO:0007669"/>
    <property type="project" value="TreeGrafter"/>
</dbReference>
<dbReference type="InterPro" id="IPR036052">
    <property type="entry name" value="TrpB-like_PALP_sf"/>
</dbReference>
<feature type="region of interest" description="Disordered" evidence="14">
    <location>
        <begin position="330"/>
        <end position="351"/>
    </location>
</feature>
<dbReference type="GO" id="GO:0006563">
    <property type="term" value="P:L-serine metabolic process"/>
    <property type="evidence" value="ECO:0007669"/>
    <property type="project" value="UniProtKB-ARBA"/>
</dbReference>
<protein>
    <recommendedName>
        <fullName evidence="12">Serine racemase</fullName>
        <ecNumber evidence="10">4.3.1.18</ecNumber>
        <ecNumber evidence="11">5.1.1.18</ecNumber>
    </recommendedName>
    <alternativeName>
        <fullName evidence="13">D-serine dehydratase</fullName>
    </alternativeName>
</protein>
<dbReference type="PANTHER" id="PTHR43050">
    <property type="entry name" value="SERINE / THREONINE RACEMASE FAMILY MEMBER"/>
    <property type="match status" value="1"/>
</dbReference>
<dbReference type="FunFam" id="3.40.50.1100:FF:000007">
    <property type="entry name" value="L-threonine dehydratase catabolic TdcB"/>
    <property type="match status" value="1"/>
</dbReference>
<evidence type="ECO:0000256" key="4">
    <source>
        <dbReference type="ARBA" id="ARBA00001946"/>
    </source>
</evidence>
<dbReference type="InterPro" id="IPR000634">
    <property type="entry name" value="Ser/Thr_deHydtase_PyrdxlP-BS"/>
</dbReference>
<dbReference type="GO" id="GO:0070179">
    <property type="term" value="P:D-serine biosynthetic process"/>
    <property type="evidence" value="ECO:0007669"/>
    <property type="project" value="TreeGrafter"/>
</dbReference>
<accession>A0A9W6BN30</accession>
<dbReference type="SUPFAM" id="SSF53686">
    <property type="entry name" value="Tryptophan synthase beta subunit-like PLP-dependent enzymes"/>
    <property type="match status" value="1"/>
</dbReference>
<dbReference type="PANTHER" id="PTHR43050:SF1">
    <property type="entry name" value="SERINE RACEMASE"/>
    <property type="match status" value="1"/>
</dbReference>
<dbReference type="Proteomes" id="UP001165080">
    <property type="component" value="Unassembled WGS sequence"/>
</dbReference>
<dbReference type="GO" id="GO:0030170">
    <property type="term" value="F:pyridoxal phosphate binding"/>
    <property type="evidence" value="ECO:0007669"/>
    <property type="project" value="InterPro"/>
</dbReference>
<comment type="function">
    <text evidence="9">Catalyzes the synthesis of D-serine from L-serine. Has dehydratase activity towards both L-serine and D-serine.</text>
</comment>
<dbReference type="EC" id="4.3.1.18" evidence="10"/>
<dbReference type="EMBL" id="BRXU01000012">
    <property type="protein sequence ID" value="GLC55104.1"/>
    <property type="molecule type" value="Genomic_DNA"/>
</dbReference>
<evidence type="ECO:0000256" key="5">
    <source>
        <dbReference type="ARBA" id="ARBA00010869"/>
    </source>
</evidence>
<comment type="cofactor">
    <cofactor evidence="1">
        <name>Ca(2+)</name>
        <dbReference type="ChEBI" id="CHEBI:29108"/>
    </cofactor>
</comment>
<proteinExistence type="inferred from homology"/>
<evidence type="ECO:0000256" key="7">
    <source>
        <dbReference type="ARBA" id="ARBA00022898"/>
    </source>
</evidence>
<evidence type="ECO:0000256" key="14">
    <source>
        <dbReference type="SAM" id="MobiDB-lite"/>
    </source>
</evidence>
<organism evidence="16 17">
    <name type="scientific">Pleodorina starrii</name>
    <dbReference type="NCBI Taxonomy" id="330485"/>
    <lineage>
        <taxon>Eukaryota</taxon>
        <taxon>Viridiplantae</taxon>
        <taxon>Chlorophyta</taxon>
        <taxon>core chlorophytes</taxon>
        <taxon>Chlorophyceae</taxon>
        <taxon>CS clade</taxon>
        <taxon>Chlamydomonadales</taxon>
        <taxon>Volvocaceae</taxon>
        <taxon>Pleodorina</taxon>
    </lineage>
</organism>
<keyword evidence="6" id="KW-0460">Magnesium</keyword>
<gene>
    <name evidence="16" type="primary">PLEST001320</name>
    <name evidence="16" type="ORF">PLESTB_000944100</name>
</gene>
<dbReference type="GO" id="GO:0005524">
    <property type="term" value="F:ATP binding"/>
    <property type="evidence" value="ECO:0007669"/>
    <property type="project" value="TreeGrafter"/>
</dbReference>
<sequence>MEDGKYATSFEDIQAAAARIEPYVNRTPVMTCSTIDKLAGRQLFFKCETFQKTGAFKFRGACNSVFVLGDEEAKRGVVTHSSGNHAAALALAAQLRGIPAHIVVPRTTPQCKVEAVVGYGGEVHFCEPTMEAREAACAELQARTGAVLVPPYNYGPVMAGQGTIAIEFLQQVHDLDVLVVPVSGGGMISGIALAAKAIKPGIKVVAAEPGGLNRSPDVALAKMAGWLLPCARTETIADGLQGRLGDLTWPVVRDLVDGVVVVEEQQIVGAMRLIMERMKLVVEPSGAVGLAAVLSPGWAACAATADCGRVGVVLCGGNLDLAPRGFWEGWLPGPPAPRPEEGERGERGQAD</sequence>
<reference evidence="16 17" key="1">
    <citation type="journal article" date="2023" name="Commun. Biol.">
        <title>Reorganization of the ancestral sex-determining regions during the evolution of trioecy in Pleodorina starrii.</title>
        <authorList>
            <person name="Takahashi K."/>
            <person name="Suzuki S."/>
            <person name="Kawai-Toyooka H."/>
            <person name="Yamamoto K."/>
            <person name="Hamaji T."/>
            <person name="Ootsuki R."/>
            <person name="Yamaguchi H."/>
            <person name="Kawachi M."/>
            <person name="Higashiyama T."/>
            <person name="Nozaki H."/>
        </authorList>
    </citation>
    <scope>NUCLEOTIDE SEQUENCE [LARGE SCALE GENOMIC DNA]</scope>
    <source>
        <strain evidence="16 17">NIES-4479</strain>
    </source>
</reference>
<dbReference type="PROSITE" id="PS00165">
    <property type="entry name" value="DEHYDRATASE_SER_THR"/>
    <property type="match status" value="1"/>
</dbReference>
<keyword evidence="8" id="KW-0456">Lyase</keyword>
<comment type="similarity">
    <text evidence="5">Belongs to the serine/threonine dehydratase family.</text>
</comment>
<dbReference type="AlphaFoldDB" id="A0A9W6BN30"/>
<dbReference type="InterPro" id="IPR001926">
    <property type="entry name" value="TrpB-like_PALP"/>
</dbReference>
<dbReference type="CDD" id="cd01562">
    <property type="entry name" value="Thr-dehyd"/>
    <property type="match status" value="1"/>
</dbReference>
<dbReference type="GO" id="GO:0008721">
    <property type="term" value="F:D-serine ammonia-lyase activity"/>
    <property type="evidence" value="ECO:0007669"/>
    <property type="project" value="UniProtKB-EC"/>
</dbReference>
<feature type="compositionally biased region" description="Basic and acidic residues" evidence="14">
    <location>
        <begin position="338"/>
        <end position="351"/>
    </location>
</feature>
<comment type="cofactor">
    <cofactor evidence="2">
        <name>pyridoxal 5'-phosphate</name>
        <dbReference type="ChEBI" id="CHEBI:597326"/>
    </cofactor>
</comment>
<evidence type="ECO:0000256" key="6">
    <source>
        <dbReference type="ARBA" id="ARBA00022842"/>
    </source>
</evidence>
<evidence type="ECO:0000256" key="2">
    <source>
        <dbReference type="ARBA" id="ARBA00001933"/>
    </source>
</evidence>
<evidence type="ECO:0000256" key="12">
    <source>
        <dbReference type="ARBA" id="ARBA00070760"/>
    </source>
</evidence>
<evidence type="ECO:0000259" key="15">
    <source>
        <dbReference type="Pfam" id="PF00291"/>
    </source>
</evidence>
<evidence type="ECO:0000313" key="17">
    <source>
        <dbReference type="Proteomes" id="UP001165080"/>
    </source>
</evidence>
<evidence type="ECO:0000256" key="13">
    <source>
        <dbReference type="ARBA" id="ARBA00081761"/>
    </source>
</evidence>
<comment type="caution">
    <text evidence="16">The sequence shown here is derived from an EMBL/GenBank/DDBJ whole genome shotgun (WGS) entry which is preliminary data.</text>
</comment>
<dbReference type="GO" id="GO:0030378">
    <property type="term" value="F:serine racemase activity"/>
    <property type="evidence" value="ECO:0007669"/>
    <property type="project" value="UniProtKB-EC"/>
</dbReference>
<dbReference type="Gene3D" id="3.40.50.1100">
    <property type="match status" value="2"/>
</dbReference>
<evidence type="ECO:0000256" key="3">
    <source>
        <dbReference type="ARBA" id="ARBA00001936"/>
    </source>
</evidence>
<dbReference type="EC" id="5.1.1.18" evidence="11"/>
<evidence type="ECO:0000256" key="1">
    <source>
        <dbReference type="ARBA" id="ARBA00001913"/>
    </source>
</evidence>
<dbReference type="Pfam" id="PF00291">
    <property type="entry name" value="PALP"/>
    <property type="match status" value="1"/>
</dbReference>
<comment type="cofactor">
    <cofactor evidence="3">
        <name>Mn(2+)</name>
        <dbReference type="ChEBI" id="CHEBI:29035"/>
    </cofactor>
</comment>
<name>A0A9W6BN30_9CHLO</name>
<comment type="cofactor">
    <cofactor evidence="4">
        <name>Mg(2+)</name>
        <dbReference type="ChEBI" id="CHEBI:18420"/>
    </cofactor>
</comment>